<dbReference type="Pfam" id="PF04672">
    <property type="entry name" value="Methyltransf_19"/>
    <property type="match status" value="1"/>
</dbReference>
<dbReference type="EMBL" id="WHPN01000259">
    <property type="protein sequence ID" value="KAF4408875.1"/>
    <property type="molecule type" value="Genomic_DNA"/>
</dbReference>
<dbReference type="GO" id="GO:0032259">
    <property type="term" value="P:methylation"/>
    <property type="evidence" value="ECO:0007669"/>
    <property type="project" value="UniProtKB-KW"/>
</dbReference>
<name>A0ABQ7FKH6_9ACTN</name>
<dbReference type="Gene3D" id="3.40.50.150">
    <property type="entry name" value="Vaccinia Virus protein VP39"/>
    <property type="match status" value="1"/>
</dbReference>
<dbReference type="InterPro" id="IPR006764">
    <property type="entry name" value="SAM_dep_MeTrfase_SAV2177_type"/>
</dbReference>
<keyword evidence="2" id="KW-1185">Reference proteome</keyword>
<dbReference type="PIRSF" id="PIRSF017393">
    <property type="entry name" value="MTase_SAV2177"/>
    <property type="match status" value="1"/>
</dbReference>
<reference evidence="1 2" key="1">
    <citation type="submission" date="2019-10" db="EMBL/GenBank/DDBJ databases">
        <title>Streptomyces tenebrisbrunneis sp.nov., an endogenous actinomycete isolated from of Lycium ruthenicum.</title>
        <authorList>
            <person name="Ma L."/>
        </authorList>
    </citation>
    <scope>NUCLEOTIDE SEQUENCE [LARGE SCALE GENOMIC DNA]</scope>
    <source>
        <strain evidence="1 2">TRM 66187</strain>
    </source>
</reference>
<dbReference type="Proteomes" id="UP000621266">
    <property type="component" value="Unassembled WGS sequence"/>
</dbReference>
<proteinExistence type="predicted"/>
<keyword evidence="1" id="KW-0808">Transferase</keyword>
<keyword evidence="1" id="KW-0489">Methyltransferase</keyword>
<accession>A0ABQ7FKH6</accession>
<dbReference type="GO" id="GO:0008168">
    <property type="term" value="F:methyltransferase activity"/>
    <property type="evidence" value="ECO:0007669"/>
    <property type="project" value="UniProtKB-KW"/>
</dbReference>
<organism evidence="1 2">
    <name type="scientific">Streptomyces lycii</name>
    <dbReference type="NCBI Taxonomy" id="2654337"/>
    <lineage>
        <taxon>Bacteria</taxon>
        <taxon>Bacillati</taxon>
        <taxon>Actinomycetota</taxon>
        <taxon>Actinomycetes</taxon>
        <taxon>Kitasatosporales</taxon>
        <taxon>Streptomycetaceae</taxon>
        <taxon>Streptomyces</taxon>
    </lineage>
</organism>
<dbReference type="RefSeq" id="WP_098753486.1">
    <property type="nucleotide sequence ID" value="NZ_WHPN01000259.1"/>
</dbReference>
<protein>
    <submittedName>
        <fullName evidence="1">SAM-dependent methyltransferase</fullName>
    </submittedName>
</protein>
<dbReference type="InterPro" id="IPR029063">
    <property type="entry name" value="SAM-dependent_MTases_sf"/>
</dbReference>
<evidence type="ECO:0000313" key="1">
    <source>
        <dbReference type="EMBL" id="KAF4408875.1"/>
    </source>
</evidence>
<comment type="caution">
    <text evidence="1">The sequence shown here is derived from an EMBL/GenBank/DDBJ whole genome shotgun (WGS) entry which is preliminary data.</text>
</comment>
<gene>
    <name evidence="1" type="ORF">GCU69_11970</name>
</gene>
<dbReference type="SUPFAM" id="SSF53335">
    <property type="entry name" value="S-adenosyl-L-methionine-dependent methyltransferases"/>
    <property type="match status" value="1"/>
</dbReference>
<evidence type="ECO:0000313" key="2">
    <source>
        <dbReference type="Proteomes" id="UP000621266"/>
    </source>
</evidence>
<sequence>MTQDQNAALSGIDTSVPHSARMYDYWLGGSSNFEADRELGKAFEQAIPSIKTMARENRRFLGRAVRMMAEEAGIRQFLDIGTGVPAAGDTHSVTQIVAPDSRIVCVDNDPIVHAHTKALTENTADGRTRYVQADMKEPEKLLADPELTGHLDLDRPVGLLLVAVLMLLSDHDRPWAKVSTLLDALPPGSHVAITHPTADFDPQAMAEVVEAAGRGQMTLVPRNKAQVEEFFGGWELVEPGVVPVMGWRPEETPTDPKAAYYWSGVARKKG</sequence>